<evidence type="ECO:0000313" key="18">
    <source>
        <dbReference type="EMBL" id="EEW37828.1"/>
    </source>
</evidence>
<dbReference type="Proteomes" id="UP000005926">
    <property type="component" value="Unassembled WGS sequence"/>
</dbReference>
<feature type="compositionally biased region" description="Polar residues" evidence="14">
    <location>
        <begin position="779"/>
        <end position="788"/>
    </location>
</feature>
<dbReference type="STRING" id="638301.HMPREF0444_0469"/>
<keyword evidence="10" id="KW-0511">Multifunctional enzyme</keyword>
<keyword evidence="15" id="KW-0472">Membrane</keyword>
<dbReference type="Pfam" id="PF00905">
    <property type="entry name" value="Transpeptidase"/>
    <property type="match status" value="1"/>
</dbReference>
<evidence type="ECO:0000259" key="17">
    <source>
        <dbReference type="Pfam" id="PF00912"/>
    </source>
</evidence>
<dbReference type="NCBIfam" id="TIGR02074">
    <property type="entry name" value="PBP_1a_fam"/>
    <property type="match status" value="1"/>
</dbReference>
<dbReference type="eggNOG" id="COG0744">
    <property type="taxonomic scope" value="Bacteria"/>
</dbReference>
<feature type="domain" description="Penicillin-binding protein transpeptidase" evidence="16">
    <location>
        <begin position="357"/>
        <end position="621"/>
    </location>
</feature>
<dbReference type="Pfam" id="PF00912">
    <property type="entry name" value="Transgly"/>
    <property type="match status" value="1"/>
</dbReference>
<feature type="compositionally biased region" description="Polar residues" evidence="14">
    <location>
        <begin position="1"/>
        <end position="11"/>
    </location>
</feature>
<evidence type="ECO:0000259" key="16">
    <source>
        <dbReference type="Pfam" id="PF00905"/>
    </source>
</evidence>
<keyword evidence="9" id="KW-0573">Peptidoglycan synthesis</keyword>
<evidence type="ECO:0000256" key="4">
    <source>
        <dbReference type="ARBA" id="ARBA00022670"/>
    </source>
</evidence>
<evidence type="ECO:0000256" key="5">
    <source>
        <dbReference type="ARBA" id="ARBA00022676"/>
    </source>
</evidence>
<comment type="caution">
    <text evidence="18">The sequence shown here is derived from an EMBL/GenBank/DDBJ whole genome shotgun (WGS) entry which is preliminary data.</text>
</comment>
<dbReference type="RefSeq" id="WP_005605597.1">
    <property type="nucleotide sequence ID" value="NZ_CP102283.1"/>
</dbReference>
<evidence type="ECO:0000256" key="3">
    <source>
        <dbReference type="ARBA" id="ARBA00022645"/>
    </source>
</evidence>
<feature type="domain" description="Glycosyl transferase family 51" evidence="17">
    <location>
        <begin position="81"/>
        <end position="259"/>
    </location>
</feature>
<comment type="similarity">
    <text evidence="1">In the C-terminal section; belongs to the transpeptidase family.</text>
</comment>
<proteinExistence type="inferred from homology"/>
<dbReference type="GO" id="GO:0071555">
    <property type="term" value="P:cell wall organization"/>
    <property type="evidence" value="ECO:0007669"/>
    <property type="project" value="UniProtKB-KW"/>
</dbReference>
<evidence type="ECO:0000256" key="6">
    <source>
        <dbReference type="ARBA" id="ARBA00022679"/>
    </source>
</evidence>
<keyword evidence="5" id="KW-0328">Glycosyltransferase</keyword>
<dbReference type="GO" id="GO:0008955">
    <property type="term" value="F:peptidoglycan glycosyltransferase activity"/>
    <property type="evidence" value="ECO:0007669"/>
    <property type="project" value="UniProtKB-EC"/>
</dbReference>
<feature type="compositionally biased region" description="Basic and acidic residues" evidence="14">
    <location>
        <begin position="809"/>
        <end position="827"/>
    </location>
</feature>
<dbReference type="Gene3D" id="1.10.3810.10">
    <property type="entry name" value="Biosynthetic peptidoglycan transglycosylase-like"/>
    <property type="match status" value="1"/>
</dbReference>
<keyword evidence="4" id="KW-0645">Protease</keyword>
<evidence type="ECO:0000256" key="9">
    <source>
        <dbReference type="ARBA" id="ARBA00022984"/>
    </source>
</evidence>
<keyword evidence="6" id="KW-0808">Transferase</keyword>
<dbReference type="InterPro" id="IPR023346">
    <property type="entry name" value="Lysozyme-like_dom_sf"/>
</dbReference>
<dbReference type="EMBL" id="ACKZ01000011">
    <property type="protein sequence ID" value="EEW37828.1"/>
    <property type="molecule type" value="Genomic_DNA"/>
</dbReference>
<keyword evidence="19" id="KW-1185">Reference proteome</keyword>
<sequence>MTENNTGQSRSSQHRQPKKKASSPSNKKKILKKVLIGLGAFIGVALISIIAIFAYYGSTAPEIKASDLQGATETKIYDKDGELISSLGGEKRDVITSDQVPQLLKDAVTSIEDKRFYSHMGIDPIRILGSFFRNAKAGQITQGGSTITQQLIKLSVFSTKKEDQTYQRKIQEAILALKLEREFSKEQILTFYLNKVYMANSVYGFGTASHYYFNKELSELSLPQVALLAGMPQAPNSYDPYAHPEEAKERRDTVLYTMKTNGKITNEQYEQALATPINDGLIAHDNNVDSSDKALVYDSFVTMVLKEVQDKTGLDPYNDGLVIETTIDSKAQQKLNDIVNTNDYINYVNDKIQSASVMLDSKTGAVRAVSGGRKQTTLFAYNRATDNQRSTGSTIKPIIDYGPAIEYLNYSTGQTLLDQKTTYSNGVELNNWDFRHNGPMTLRRALVYSRNTTALEAFKAVGETNIKSFLKNLDIQIKNDGQDYLVESNAIGAEISPIKMAAAYATFSNAGTYSKPYTVTKITTRDGQVYEFKPEQKQAMKDSTAYMITNVLKDSFTYGFATEVAIPGLSTAAKTGSSNYTIEQKRAMGASDYEDIIPDSWFIGYSPDYTISVWTGYDNPYEKGGGVDTTEQGYAKLIYYHLMKYMAQYSSGEDWVQPDSVVQQQIEVGSIPLSLPGPRTPANMIATELFVKGSTPTQQSSNYGVTIEGPTGLKATYNKEKKELTVTWDRYNNTGQGTPQFKVTANGQSQTVTGNSVKFQNITGPSVSVSIVVTVGRNSSDPITNEFQIEQPTTTQEQTTRQSETTTENNRRNDSNNEQTTQERRNR</sequence>
<dbReference type="PANTHER" id="PTHR32282:SF29">
    <property type="entry name" value="PENICILLIN-BINDING PROTEIN 1A"/>
    <property type="match status" value="1"/>
</dbReference>
<evidence type="ECO:0000313" key="19">
    <source>
        <dbReference type="Proteomes" id="UP000005926"/>
    </source>
</evidence>
<keyword evidence="15" id="KW-0812">Transmembrane</keyword>
<evidence type="ECO:0000256" key="7">
    <source>
        <dbReference type="ARBA" id="ARBA00022801"/>
    </source>
</evidence>
<evidence type="ECO:0000256" key="13">
    <source>
        <dbReference type="ARBA" id="ARBA00049902"/>
    </source>
</evidence>
<evidence type="ECO:0000256" key="2">
    <source>
        <dbReference type="ARBA" id="ARBA00007739"/>
    </source>
</evidence>
<gene>
    <name evidence="18" type="primary">pbp1A</name>
    <name evidence="18" type="ORF">HMPREF0444_0469</name>
</gene>
<dbReference type="SUPFAM" id="SSF56601">
    <property type="entry name" value="beta-lactamase/transpeptidase-like"/>
    <property type="match status" value="1"/>
</dbReference>
<dbReference type="AlphaFoldDB" id="C8NEX4"/>
<keyword evidence="3" id="KW-0121">Carboxypeptidase</keyword>
<reference evidence="18 19" key="1">
    <citation type="submission" date="2009-08" db="EMBL/GenBank/DDBJ databases">
        <authorList>
            <person name="Muzny D."/>
            <person name="Qin X."/>
            <person name="Deng J."/>
            <person name="Jiang H."/>
            <person name="Liu Y."/>
            <person name="Qu J."/>
            <person name="Song X.-Z."/>
            <person name="Zhang L."/>
            <person name="Thornton R."/>
            <person name="Coyle M."/>
            <person name="Francisco L."/>
            <person name="Jackson L."/>
            <person name="Javaid M."/>
            <person name="Korchina V."/>
            <person name="Kovar C."/>
            <person name="Mata R."/>
            <person name="Mathew T."/>
            <person name="Ngo R."/>
            <person name="Nguyen L."/>
            <person name="Nguyen N."/>
            <person name="Okwuonu G."/>
            <person name="Ongeri F."/>
            <person name="Pham C."/>
            <person name="Simmons D."/>
            <person name="Wilczek-Boney K."/>
            <person name="Hale W."/>
            <person name="Jakkamsetti A."/>
            <person name="Pham P."/>
            <person name="Ruth R."/>
            <person name="San Lucas F."/>
            <person name="Warren J."/>
            <person name="Zhang J."/>
            <person name="Zhao Z."/>
            <person name="Zhou C."/>
            <person name="Zhu D."/>
            <person name="Lee S."/>
            <person name="Bess C."/>
            <person name="Blankenburg K."/>
            <person name="Forbes L."/>
            <person name="Fu Q."/>
            <person name="Gubbala S."/>
            <person name="Hirani K."/>
            <person name="Jayaseelan J.C."/>
            <person name="Lara F."/>
            <person name="Munidasa M."/>
            <person name="Palculict T."/>
            <person name="Patil S."/>
            <person name="Pu L.-L."/>
            <person name="Saada N."/>
            <person name="Tang L."/>
            <person name="Weissenberger G."/>
            <person name="Zhu Y."/>
            <person name="Hemphill L."/>
            <person name="Shang Y."/>
            <person name="Youmans B."/>
            <person name="Ayvaz T."/>
            <person name="Ross M."/>
            <person name="Santibanez J."/>
            <person name="Aqrawi P."/>
            <person name="Gross S."/>
            <person name="Joshi V."/>
            <person name="Fowler G."/>
            <person name="Nazareth L."/>
            <person name="Reid J."/>
            <person name="Worley K."/>
            <person name="Petrosino J."/>
            <person name="Highlander S."/>
            <person name="Gibbs R."/>
        </authorList>
    </citation>
    <scope>NUCLEOTIDE SEQUENCE [LARGE SCALE GENOMIC DNA]</scope>
    <source>
        <strain evidence="18 19">ATCC 49175</strain>
    </source>
</reference>
<evidence type="ECO:0000256" key="14">
    <source>
        <dbReference type="SAM" id="MobiDB-lite"/>
    </source>
</evidence>
<dbReference type="SUPFAM" id="SSF53955">
    <property type="entry name" value="Lysozyme-like"/>
    <property type="match status" value="1"/>
</dbReference>
<feature type="region of interest" description="Disordered" evidence="14">
    <location>
        <begin position="779"/>
        <end position="827"/>
    </location>
</feature>
<dbReference type="PANTHER" id="PTHR32282">
    <property type="entry name" value="BINDING PROTEIN TRANSPEPTIDASE, PUTATIVE-RELATED"/>
    <property type="match status" value="1"/>
</dbReference>
<comment type="catalytic activity">
    <reaction evidence="13">
        <text>[GlcNAc-(1-&gt;4)-Mur2Ac(oyl-L-Ala-gamma-D-Glu-L-Lys-D-Ala-D-Ala)](n)-di-trans,octa-cis-undecaprenyl diphosphate + beta-D-GlcNAc-(1-&gt;4)-Mur2Ac(oyl-L-Ala-gamma-D-Glu-L-Lys-D-Ala-D-Ala)-di-trans,octa-cis-undecaprenyl diphosphate = [GlcNAc-(1-&gt;4)-Mur2Ac(oyl-L-Ala-gamma-D-Glu-L-Lys-D-Ala-D-Ala)](n+1)-di-trans,octa-cis-undecaprenyl diphosphate + di-trans,octa-cis-undecaprenyl diphosphate + H(+)</text>
        <dbReference type="Rhea" id="RHEA:23708"/>
        <dbReference type="Rhea" id="RHEA-COMP:9602"/>
        <dbReference type="Rhea" id="RHEA-COMP:9603"/>
        <dbReference type="ChEBI" id="CHEBI:15378"/>
        <dbReference type="ChEBI" id="CHEBI:58405"/>
        <dbReference type="ChEBI" id="CHEBI:60033"/>
        <dbReference type="ChEBI" id="CHEBI:78435"/>
        <dbReference type="EC" id="2.4.99.28"/>
    </reaction>
</comment>
<dbReference type="InterPro" id="IPR001264">
    <property type="entry name" value="Glyco_trans_51"/>
</dbReference>
<organism evidence="18 19">
    <name type="scientific">Granulicatella adiacens ATCC 49175</name>
    <dbReference type="NCBI Taxonomy" id="638301"/>
    <lineage>
        <taxon>Bacteria</taxon>
        <taxon>Bacillati</taxon>
        <taxon>Bacillota</taxon>
        <taxon>Bacilli</taxon>
        <taxon>Lactobacillales</taxon>
        <taxon>Carnobacteriaceae</taxon>
        <taxon>Granulicatella</taxon>
    </lineage>
</organism>
<accession>C8NEX4</accession>
<dbReference type="InterPro" id="IPR050396">
    <property type="entry name" value="Glycosyltr_51/Transpeptidase"/>
</dbReference>
<keyword evidence="11" id="KW-0961">Cell wall biogenesis/degradation</keyword>
<feature type="compositionally biased region" description="Basic residues" evidence="14">
    <location>
        <begin position="12"/>
        <end position="26"/>
    </location>
</feature>
<dbReference type="GO" id="GO:0006508">
    <property type="term" value="P:proteolysis"/>
    <property type="evidence" value="ECO:0007669"/>
    <property type="project" value="UniProtKB-KW"/>
</dbReference>
<dbReference type="GO" id="GO:0030288">
    <property type="term" value="C:outer membrane-bounded periplasmic space"/>
    <property type="evidence" value="ECO:0007669"/>
    <property type="project" value="TreeGrafter"/>
</dbReference>
<keyword evidence="8" id="KW-0133">Cell shape</keyword>
<feature type="region of interest" description="Disordered" evidence="14">
    <location>
        <begin position="1"/>
        <end position="26"/>
    </location>
</feature>
<dbReference type="InterPro" id="IPR036950">
    <property type="entry name" value="PBP_transglycosylase"/>
</dbReference>
<evidence type="ECO:0000256" key="1">
    <source>
        <dbReference type="ARBA" id="ARBA00007090"/>
    </source>
</evidence>
<evidence type="ECO:0000256" key="12">
    <source>
        <dbReference type="ARBA" id="ARBA00034000"/>
    </source>
</evidence>
<dbReference type="HOGENOM" id="CLU_006354_2_5_9"/>
<evidence type="ECO:0000256" key="15">
    <source>
        <dbReference type="SAM" id="Phobius"/>
    </source>
</evidence>
<dbReference type="InterPro" id="IPR001460">
    <property type="entry name" value="PCN-bd_Tpept"/>
</dbReference>
<feature type="transmembrane region" description="Helical" evidence="15">
    <location>
        <begin position="34"/>
        <end position="56"/>
    </location>
</feature>
<evidence type="ECO:0000256" key="8">
    <source>
        <dbReference type="ARBA" id="ARBA00022960"/>
    </source>
</evidence>
<feature type="compositionally biased region" description="Low complexity" evidence="14">
    <location>
        <begin position="790"/>
        <end position="808"/>
    </location>
</feature>
<dbReference type="GO" id="GO:0008658">
    <property type="term" value="F:penicillin binding"/>
    <property type="evidence" value="ECO:0007669"/>
    <property type="project" value="InterPro"/>
</dbReference>
<dbReference type="FunFam" id="1.10.3810.10:FF:000001">
    <property type="entry name" value="Penicillin-binding protein 1A"/>
    <property type="match status" value="1"/>
</dbReference>
<comment type="catalytic activity">
    <reaction evidence="12">
        <text>Preferential cleavage: (Ac)2-L-Lys-D-Ala-|-D-Ala. Also transpeptidation of peptidyl-alanyl moieties that are N-acyl substituents of D-alanine.</text>
        <dbReference type="EC" id="3.4.16.4"/>
    </reaction>
</comment>
<comment type="similarity">
    <text evidence="2">In the N-terminal section; belongs to the glycosyltransferase 51 family.</text>
</comment>
<name>C8NEX4_9LACT</name>
<dbReference type="GO" id="GO:0009252">
    <property type="term" value="P:peptidoglycan biosynthetic process"/>
    <property type="evidence" value="ECO:0007669"/>
    <property type="project" value="UniProtKB-KW"/>
</dbReference>
<dbReference type="GO" id="GO:0009002">
    <property type="term" value="F:serine-type D-Ala-D-Ala carboxypeptidase activity"/>
    <property type="evidence" value="ECO:0007669"/>
    <property type="project" value="UniProtKB-EC"/>
</dbReference>
<keyword evidence="15" id="KW-1133">Transmembrane helix</keyword>
<keyword evidence="7" id="KW-0378">Hydrolase</keyword>
<evidence type="ECO:0000256" key="10">
    <source>
        <dbReference type="ARBA" id="ARBA00023268"/>
    </source>
</evidence>
<dbReference type="GO" id="GO:0008360">
    <property type="term" value="P:regulation of cell shape"/>
    <property type="evidence" value="ECO:0007669"/>
    <property type="project" value="UniProtKB-KW"/>
</dbReference>
<protein>
    <submittedName>
        <fullName evidence="18">Penicillin-binding protein, 1A family</fullName>
    </submittedName>
</protein>
<dbReference type="Gene3D" id="3.40.710.10">
    <property type="entry name" value="DD-peptidase/beta-lactamase superfamily"/>
    <property type="match status" value="1"/>
</dbReference>
<evidence type="ECO:0000256" key="11">
    <source>
        <dbReference type="ARBA" id="ARBA00023316"/>
    </source>
</evidence>
<dbReference type="InterPro" id="IPR012338">
    <property type="entry name" value="Beta-lactam/transpept-like"/>
</dbReference>
<dbReference type="GeneID" id="78413200"/>